<dbReference type="Proteomes" id="UP000318833">
    <property type="component" value="Unassembled WGS sequence"/>
</dbReference>
<feature type="signal peptide" evidence="1">
    <location>
        <begin position="1"/>
        <end position="23"/>
    </location>
</feature>
<evidence type="ECO:0000313" key="2">
    <source>
        <dbReference type="EMBL" id="TSE07808.1"/>
    </source>
</evidence>
<sequence length="291" mass="32570">MKTKKIVLTAISFFVLAIGLAQDEEEQQGSVIQTLTPSKLIGKGQFDIKWFNNLYTQTESTFSDGDEPRQTFFTSTIEAYTGVGNNKRWNVGLILEFRSNVVGDRDALDVFKFDGNSSTARSGFTSIAPSVKFVPFENVNNFSIQSSFFIPLVDNETENGVFLDQNGFIWQNRFFYDYTFPGNKFQIFGELNSELNFGEEEDSFANNSLRLTPGVFFSYFPSSKFTVLALAQHSELIDLGNDFDQSFTALGGGAKYQLTKQLNIEALYTNFVDGSNTGLGETFNLGLRAVF</sequence>
<evidence type="ECO:0000313" key="3">
    <source>
        <dbReference type="Proteomes" id="UP000318833"/>
    </source>
</evidence>
<evidence type="ECO:0008006" key="4">
    <source>
        <dbReference type="Google" id="ProtNLM"/>
    </source>
</evidence>
<proteinExistence type="predicted"/>
<dbReference type="OrthoDB" id="635777at2"/>
<name>A0A554VIY4_9FLAO</name>
<evidence type="ECO:0000256" key="1">
    <source>
        <dbReference type="SAM" id="SignalP"/>
    </source>
</evidence>
<protein>
    <recommendedName>
        <fullName evidence="4">Transporter</fullName>
    </recommendedName>
</protein>
<keyword evidence="3" id="KW-1185">Reference proteome</keyword>
<feature type="chain" id="PRO_5021945511" description="Transporter" evidence="1">
    <location>
        <begin position="24"/>
        <end position="291"/>
    </location>
</feature>
<comment type="caution">
    <text evidence="2">The sequence shown here is derived from an EMBL/GenBank/DDBJ whole genome shotgun (WGS) entry which is preliminary data.</text>
</comment>
<dbReference type="AlphaFoldDB" id="A0A554VIY4"/>
<organism evidence="2 3">
    <name type="scientific">Aquimarina algiphila</name>
    <dbReference type="NCBI Taxonomy" id="2047982"/>
    <lineage>
        <taxon>Bacteria</taxon>
        <taxon>Pseudomonadati</taxon>
        <taxon>Bacteroidota</taxon>
        <taxon>Flavobacteriia</taxon>
        <taxon>Flavobacteriales</taxon>
        <taxon>Flavobacteriaceae</taxon>
        <taxon>Aquimarina</taxon>
    </lineage>
</organism>
<gene>
    <name evidence="2" type="ORF">FOF46_14735</name>
</gene>
<dbReference type="EMBL" id="VLNR01000029">
    <property type="protein sequence ID" value="TSE07808.1"/>
    <property type="molecule type" value="Genomic_DNA"/>
</dbReference>
<dbReference type="RefSeq" id="WP_109434181.1">
    <property type="nucleotide sequence ID" value="NZ_CANLFO010000013.1"/>
</dbReference>
<reference evidence="2 3" key="1">
    <citation type="submission" date="2019-07" db="EMBL/GenBank/DDBJ databases">
        <title>The draft genome sequence of Aquimarina algiphila M91.</title>
        <authorList>
            <person name="Meng X."/>
        </authorList>
    </citation>
    <scope>NUCLEOTIDE SEQUENCE [LARGE SCALE GENOMIC DNA]</scope>
    <source>
        <strain evidence="2 3">M91</strain>
    </source>
</reference>
<keyword evidence="1" id="KW-0732">Signal</keyword>
<accession>A0A554VIY4</accession>